<dbReference type="Proteomes" id="UP000813824">
    <property type="component" value="Unassembled WGS sequence"/>
</dbReference>
<evidence type="ECO:0000256" key="5">
    <source>
        <dbReference type="ARBA" id="ARBA00022777"/>
    </source>
</evidence>
<reference evidence="11" key="1">
    <citation type="journal article" date="2021" name="New Phytol.">
        <title>Evolutionary innovations through gain and loss of genes in the ectomycorrhizal Boletales.</title>
        <authorList>
            <person name="Wu G."/>
            <person name="Miyauchi S."/>
            <person name="Morin E."/>
            <person name="Kuo A."/>
            <person name="Drula E."/>
            <person name="Varga T."/>
            <person name="Kohler A."/>
            <person name="Feng B."/>
            <person name="Cao Y."/>
            <person name="Lipzen A."/>
            <person name="Daum C."/>
            <person name="Hundley H."/>
            <person name="Pangilinan J."/>
            <person name="Johnson J."/>
            <person name="Barry K."/>
            <person name="LaButti K."/>
            <person name="Ng V."/>
            <person name="Ahrendt S."/>
            <person name="Min B."/>
            <person name="Choi I.G."/>
            <person name="Park H."/>
            <person name="Plett J.M."/>
            <person name="Magnuson J."/>
            <person name="Spatafora J.W."/>
            <person name="Nagy L.G."/>
            <person name="Henrissat B."/>
            <person name="Grigoriev I.V."/>
            <person name="Yang Z.L."/>
            <person name="Xu J."/>
            <person name="Martin F.M."/>
        </authorList>
    </citation>
    <scope>NUCLEOTIDE SEQUENCE</scope>
    <source>
        <strain evidence="11">KKN 215</strain>
    </source>
</reference>
<evidence type="ECO:0000313" key="11">
    <source>
        <dbReference type="EMBL" id="KAH8096632.1"/>
    </source>
</evidence>
<dbReference type="Gene3D" id="3.30.200.20">
    <property type="entry name" value="Phosphorylase Kinase, domain 1"/>
    <property type="match status" value="1"/>
</dbReference>
<keyword evidence="3" id="KW-0808">Transferase</keyword>
<evidence type="ECO:0000256" key="8">
    <source>
        <dbReference type="ARBA" id="ARBA00048679"/>
    </source>
</evidence>
<evidence type="ECO:0000256" key="4">
    <source>
        <dbReference type="ARBA" id="ARBA00022741"/>
    </source>
</evidence>
<dbReference type="EMBL" id="JAEVFJ010000023">
    <property type="protein sequence ID" value="KAH8096632.1"/>
    <property type="molecule type" value="Genomic_DNA"/>
</dbReference>
<feature type="region of interest" description="Disordered" evidence="9">
    <location>
        <begin position="33"/>
        <end position="53"/>
    </location>
</feature>
<gene>
    <name evidence="11" type="ORF">BXZ70DRAFT_327419</name>
</gene>
<evidence type="ECO:0000256" key="9">
    <source>
        <dbReference type="SAM" id="MobiDB-lite"/>
    </source>
</evidence>
<dbReference type="PANTHER" id="PTHR24054">
    <property type="entry name" value="CASEIN KINASE II SUBUNIT ALPHA"/>
    <property type="match status" value="1"/>
</dbReference>
<dbReference type="GO" id="GO:0005956">
    <property type="term" value="C:protein kinase CK2 complex"/>
    <property type="evidence" value="ECO:0007669"/>
    <property type="project" value="TreeGrafter"/>
</dbReference>
<evidence type="ECO:0000256" key="3">
    <source>
        <dbReference type="ARBA" id="ARBA00022679"/>
    </source>
</evidence>
<name>A0A8K0UK93_9AGAR</name>
<dbReference type="Pfam" id="PF00069">
    <property type="entry name" value="Pkinase"/>
    <property type="match status" value="2"/>
</dbReference>
<comment type="caution">
    <text evidence="11">The sequence shown here is derived from an EMBL/GenBank/DDBJ whole genome shotgun (WGS) entry which is preliminary data.</text>
</comment>
<feature type="region of interest" description="Disordered" evidence="9">
    <location>
        <begin position="532"/>
        <end position="568"/>
    </location>
</feature>
<dbReference type="GO" id="GO:0005524">
    <property type="term" value="F:ATP binding"/>
    <property type="evidence" value="ECO:0007669"/>
    <property type="project" value="UniProtKB-KW"/>
</dbReference>
<evidence type="ECO:0000256" key="7">
    <source>
        <dbReference type="ARBA" id="ARBA00047899"/>
    </source>
</evidence>
<comment type="catalytic activity">
    <reaction evidence="7">
        <text>L-threonyl-[protein] + ATP = O-phospho-L-threonyl-[protein] + ADP + H(+)</text>
        <dbReference type="Rhea" id="RHEA:46608"/>
        <dbReference type="Rhea" id="RHEA-COMP:11060"/>
        <dbReference type="Rhea" id="RHEA-COMP:11605"/>
        <dbReference type="ChEBI" id="CHEBI:15378"/>
        <dbReference type="ChEBI" id="CHEBI:30013"/>
        <dbReference type="ChEBI" id="CHEBI:30616"/>
        <dbReference type="ChEBI" id="CHEBI:61977"/>
        <dbReference type="ChEBI" id="CHEBI:456216"/>
        <dbReference type="EC" id="2.7.11.1"/>
    </reaction>
</comment>
<dbReference type="AlphaFoldDB" id="A0A8K0UK93"/>
<dbReference type="OrthoDB" id="10020333at2759"/>
<comment type="catalytic activity">
    <reaction evidence="8">
        <text>L-seryl-[protein] + ATP = O-phospho-L-seryl-[protein] + ADP + H(+)</text>
        <dbReference type="Rhea" id="RHEA:17989"/>
        <dbReference type="Rhea" id="RHEA-COMP:9863"/>
        <dbReference type="Rhea" id="RHEA-COMP:11604"/>
        <dbReference type="ChEBI" id="CHEBI:15378"/>
        <dbReference type="ChEBI" id="CHEBI:29999"/>
        <dbReference type="ChEBI" id="CHEBI:30616"/>
        <dbReference type="ChEBI" id="CHEBI:83421"/>
        <dbReference type="ChEBI" id="CHEBI:456216"/>
        <dbReference type="EC" id="2.7.11.1"/>
    </reaction>
</comment>
<organism evidence="11 12">
    <name type="scientific">Cristinia sonorae</name>
    <dbReference type="NCBI Taxonomy" id="1940300"/>
    <lineage>
        <taxon>Eukaryota</taxon>
        <taxon>Fungi</taxon>
        <taxon>Dikarya</taxon>
        <taxon>Basidiomycota</taxon>
        <taxon>Agaricomycotina</taxon>
        <taxon>Agaricomycetes</taxon>
        <taxon>Agaricomycetidae</taxon>
        <taxon>Agaricales</taxon>
        <taxon>Pleurotineae</taxon>
        <taxon>Stephanosporaceae</taxon>
        <taxon>Cristinia</taxon>
    </lineage>
</organism>
<feature type="compositionally biased region" description="Polar residues" evidence="9">
    <location>
        <begin position="42"/>
        <end position="53"/>
    </location>
</feature>
<dbReference type="GO" id="GO:0004674">
    <property type="term" value="F:protein serine/threonine kinase activity"/>
    <property type="evidence" value="ECO:0007669"/>
    <property type="project" value="UniProtKB-KW"/>
</dbReference>
<dbReference type="Gene3D" id="1.10.510.10">
    <property type="entry name" value="Transferase(Phosphotransferase) domain 1"/>
    <property type="match status" value="1"/>
</dbReference>
<dbReference type="GO" id="GO:0051726">
    <property type="term" value="P:regulation of cell cycle"/>
    <property type="evidence" value="ECO:0007669"/>
    <property type="project" value="TreeGrafter"/>
</dbReference>
<feature type="compositionally biased region" description="Low complexity" evidence="9">
    <location>
        <begin position="537"/>
        <end position="548"/>
    </location>
</feature>
<dbReference type="EC" id="2.7.11.1" evidence="1"/>
<dbReference type="SUPFAM" id="SSF56112">
    <property type="entry name" value="Protein kinase-like (PK-like)"/>
    <property type="match status" value="1"/>
</dbReference>
<dbReference type="InterPro" id="IPR045216">
    <property type="entry name" value="CK2_alpha"/>
</dbReference>
<dbReference type="PANTHER" id="PTHR24054:SF0">
    <property type="entry name" value="CASEIN KINASE II SUBUNIT ALPHA"/>
    <property type="match status" value="1"/>
</dbReference>
<evidence type="ECO:0000256" key="6">
    <source>
        <dbReference type="ARBA" id="ARBA00022840"/>
    </source>
</evidence>
<dbReference type="InterPro" id="IPR008271">
    <property type="entry name" value="Ser/Thr_kinase_AS"/>
</dbReference>
<sequence length="678" mass="76909">MSAAALLSGHSSNPLEVHSSDRHNRAYKARFMAAKREAGTSGAPSSDDPLNSFNEPVQEYQTHVSALIPHAEMTDSARARTSWFDAAFVDLDADMDSDVVDGGDVVEVEADMMDEFDGEDVDIEELDDLEDDDEDAQGETDEEMTIHLKPPEEQEEIAEEIADLEAAVPQLVQDYKIVDRLGTGTFSSVYKAIDLHYHTKWDNSVWHGVHPPSSSAYYQSAPRPSDTKVFVAIKRIYVTSGPERIRNEITIMEDCRGSRHVSQLITAFRQQDQVVAIMPYHRHEDFRVFYNTLPMEGIKEYFRCLFRAFRDIHTRKIIHRDVKPANFLFDPKTGIGTLCDFGLACRNELNPNPLGSCLHTGSLPKHPHGKVLHPREYDGEQLKKAQKESRVKSSLPSDRVGYPEKDTRPHSKANRAGTRGFRAPEVLLKCGDQTGAIDMWAAGMILLSFLTEKFPLFNSNDDIEALMEIATIIGRKRMERTATLHSRLFQSNVPSITLEGISWTEFVERQNPNLRVPREPVPYYYPYSTMPHRARTHPPSSSSPTTTRYSESVSPQPDIEPPSEESHIEDVKNALDLLEQLMQPECVRRITPRKALYHPFLHDPLSDVGDDEYFPHPFGQGICAKYHFRDDVTDEMCVRVRVPGTDEMEVRILQAGEGLAIGREPCEFHKDEEEFLER</sequence>
<keyword evidence="2" id="KW-0723">Serine/threonine-protein kinase</keyword>
<dbReference type="InterPro" id="IPR000719">
    <property type="entry name" value="Prot_kinase_dom"/>
</dbReference>
<feature type="region of interest" description="Disordered" evidence="9">
    <location>
        <begin position="1"/>
        <end position="21"/>
    </location>
</feature>
<keyword evidence="5 11" id="KW-0418">Kinase</keyword>
<accession>A0A8K0UK93</accession>
<evidence type="ECO:0000256" key="2">
    <source>
        <dbReference type="ARBA" id="ARBA00022527"/>
    </source>
</evidence>
<proteinExistence type="predicted"/>
<keyword evidence="6" id="KW-0067">ATP-binding</keyword>
<dbReference type="GO" id="GO:0005829">
    <property type="term" value="C:cytosol"/>
    <property type="evidence" value="ECO:0007669"/>
    <property type="project" value="TreeGrafter"/>
</dbReference>
<feature type="domain" description="Protein kinase" evidence="10">
    <location>
        <begin position="175"/>
        <end position="601"/>
    </location>
</feature>
<feature type="compositionally biased region" description="Basic and acidic residues" evidence="9">
    <location>
        <begin position="382"/>
        <end position="391"/>
    </location>
</feature>
<dbReference type="PROSITE" id="PS00108">
    <property type="entry name" value="PROTEIN_KINASE_ST"/>
    <property type="match status" value="1"/>
</dbReference>
<dbReference type="InterPro" id="IPR011009">
    <property type="entry name" value="Kinase-like_dom_sf"/>
</dbReference>
<dbReference type="SMART" id="SM00220">
    <property type="entry name" value="S_TKc"/>
    <property type="match status" value="1"/>
</dbReference>
<evidence type="ECO:0000313" key="12">
    <source>
        <dbReference type="Proteomes" id="UP000813824"/>
    </source>
</evidence>
<protein>
    <recommendedName>
        <fullName evidence="1">non-specific serine/threonine protein kinase</fullName>
        <ecNumber evidence="1">2.7.11.1</ecNumber>
    </recommendedName>
</protein>
<dbReference type="GO" id="GO:0005634">
    <property type="term" value="C:nucleus"/>
    <property type="evidence" value="ECO:0007669"/>
    <property type="project" value="TreeGrafter"/>
</dbReference>
<dbReference type="CDD" id="cd14019">
    <property type="entry name" value="STKc_Cdc7"/>
    <property type="match status" value="1"/>
</dbReference>
<feature type="region of interest" description="Disordered" evidence="9">
    <location>
        <begin position="382"/>
        <end position="416"/>
    </location>
</feature>
<evidence type="ECO:0000259" key="10">
    <source>
        <dbReference type="PROSITE" id="PS50011"/>
    </source>
</evidence>
<keyword evidence="12" id="KW-1185">Reference proteome</keyword>
<evidence type="ECO:0000256" key="1">
    <source>
        <dbReference type="ARBA" id="ARBA00012513"/>
    </source>
</evidence>
<dbReference type="PROSITE" id="PS50011">
    <property type="entry name" value="PROTEIN_KINASE_DOM"/>
    <property type="match status" value="1"/>
</dbReference>
<keyword evidence="4" id="KW-0547">Nucleotide-binding</keyword>